<evidence type="ECO:0000313" key="3">
    <source>
        <dbReference type="EMBL" id="WFP15411.1"/>
    </source>
</evidence>
<dbReference type="GO" id="GO:0016787">
    <property type="term" value="F:hydrolase activity"/>
    <property type="evidence" value="ECO:0007669"/>
    <property type="project" value="UniProtKB-KW"/>
</dbReference>
<feature type="region of interest" description="Disordered" evidence="1">
    <location>
        <begin position="350"/>
        <end position="371"/>
    </location>
</feature>
<evidence type="ECO:0000313" key="4">
    <source>
        <dbReference type="Proteomes" id="UP001219037"/>
    </source>
</evidence>
<dbReference type="EMBL" id="CP121252">
    <property type="protein sequence ID" value="WFP15411.1"/>
    <property type="molecule type" value="Genomic_DNA"/>
</dbReference>
<evidence type="ECO:0000259" key="2">
    <source>
        <dbReference type="Pfam" id="PF12146"/>
    </source>
</evidence>
<sequence length="371" mass="40390">MSVPDAPPIRWRDRIFPPAPPADTAEITGAPAQEPERLDVNYPDPVSARTSRYTVWRYPARLAAGETARRTMVWVHGFRGDHHGLALIADVLSACDDDVEVLVPDLPGFGDSAAFPDAEHSVHHYVDALDSGLGELLAPRRRDTARPWLLGHSFGSVVASHWAARSPESWAGLALVNPISEPALSPGSTLTERWAARLAQGYYEAAAALPQRLGRGLLAHPGVVWATGTFMSRTADRRILAYTHDQHQRYFSNFASRAMLVEAYRSSVTGTVLDAASELRLPVLLIAGDQDPLGTPESQQLLAARIAEASMSVRLEMLHGVGHLIHYERPVEVVRLLRSWMQQQTAIPKVGSKDVDGVDPQSHGAVGATGR</sequence>
<dbReference type="SUPFAM" id="SSF53474">
    <property type="entry name" value="alpha/beta-Hydrolases"/>
    <property type="match status" value="1"/>
</dbReference>
<gene>
    <name evidence="3" type="ORF">P8192_08235</name>
</gene>
<dbReference type="PRINTS" id="PR00111">
    <property type="entry name" value="ABHYDROLASE"/>
</dbReference>
<dbReference type="PRINTS" id="PR00412">
    <property type="entry name" value="EPOXHYDRLASE"/>
</dbReference>
<dbReference type="Gene3D" id="3.40.50.1820">
    <property type="entry name" value="alpha/beta hydrolase"/>
    <property type="match status" value="1"/>
</dbReference>
<dbReference type="Proteomes" id="UP001219037">
    <property type="component" value="Chromosome"/>
</dbReference>
<organism evidence="3 4">
    <name type="scientific">Citricoccus muralis</name>
    <dbReference type="NCBI Taxonomy" id="169134"/>
    <lineage>
        <taxon>Bacteria</taxon>
        <taxon>Bacillati</taxon>
        <taxon>Actinomycetota</taxon>
        <taxon>Actinomycetes</taxon>
        <taxon>Micrococcales</taxon>
        <taxon>Micrococcaceae</taxon>
        <taxon>Citricoccus</taxon>
    </lineage>
</organism>
<dbReference type="Pfam" id="PF12146">
    <property type="entry name" value="Hydrolase_4"/>
    <property type="match status" value="1"/>
</dbReference>
<accession>A0ABY8H2Q1</accession>
<dbReference type="PANTHER" id="PTHR43798">
    <property type="entry name" value="MONOACYLGLYCEROL LIPASE"/>
    <property type="match status" value="1"/>
</dbReference>
<dbReference type="InterPro" id="IPR029058">
    <property type="entry name" value="AB_hydrolase_fold"/>
</dbReference>
<dbReference type="InterPro" id="IPR000639">
    <property type="entry name" value="Epox_hydrolase-like"/>
</dbReference>
<protein>
    <submittedName>
        <fullName evidence="3">Alpha/beta hydrolase</fullName>
    </submittedName>
</protein>
<keyword evidence="4" id="KW-1185">Reference proteome</keyword>
<evidence type="ECO:0000256" key="1">
    <source>
        <dbReference type="SAM" id="MobiDB-lite"/>
    </source>
</evidence>
<name>A0ABY8H2Q1_9MICC</name>
<feature type="domain" description="Serine aminopeptidase S33" evidence="2">
    <location>
        <begin position="68"/>
        <end position="329"/>
    </location>
</feature>
<feature type="region of interest" description="Disordered" evidence="1">
    <location>
        <begin position="1"/>
        <end position="23"/>
    </location>
</feature>
<dbReference type="InterPro" id="IPR000073">
    <property type="entry name" value="AB_hydrolase_1"/>
</dbReference>
<reference evidence="3 4" key="1">
    <citation type="submission" date="2023-04" db="EMBL/GenBank/DDBJ databases">
        <title>Funneling lignin-derived compounds into biodiesel using alkali-halophilic Citricoccus sp. P2.</title>
        <authorList>
            <person name="Luo C.-B."/>
        </authorList>
    </citation>
    <scope>NUCLEOTIDE SEQUENCE [LARGE SCALE GENOMIC DNA]</scope>
    <source>
        <strain evidence="3 4">P2</strain>
    </source>
</reference>
<dbReference type="InterPro" id="IPR050266">
    <property type="entry name" value="AB_hydrolase_sf"/>
</dbReference>
<keyword evidence="3" id="KW-0378">Hydrolase</keyword>
<proteinExistence type="predicted"/>
<dbReference type="RefSeq" id="WP_278156100.1">
    <property type="nucleotide sequence ID" value="NZ_CP121252.1"/>
</dbReference>
<dbReference type="PANTHER" id="PTHR43798:SF33">
    <property type="entry name" value="HYDROLASE, PUTATIVE (AFU_ORTHOLOGUE AFUA_2G14860)-RELATED"/>
    <property type="match status" value="1"/>
</dbReference>
<dbReference type="InterPro" id="IPR022742">
    <property type="entry name" value="Hydrolase_4"/>
</dbReference>